<dbReference type="KEGG" id="amr:AM1_3857"/>
<reference evidence="1 2" key="1">
    <citation type="journal article" date="2008" name="Proc. Natl. Acad. Sci. U.S.A.">
        <title>Niche adaptation and genome expansion in the chlorophyll d-producing cyanobacterium Acaryochloris marina.</title>
        <authorList>
            <person name="Swingley W.D."/>
            <person name="Chen M."/>
            <person name="Cheung P.C."/>
            <person name="Conrad A.L."/>
            <person name="Dejesa L.C."/>
            <person name="Hao J."/>
            <person name="Honchak B.M."/>
            <person name="Karbach L.E."/>
            <person name="Kurdoglu A."/>
            <person name="Lahiri S."/>
            <person name="Mastrian S.D."/>
            <person name="Miyashita H."/>
            <person name="Page L."/>
            <person name="Ramakrishna P."/>
            <person name="Satoh S."/>
            <person name="Sattley W.M."/>
            <person name="Shimada Y."/>
            <person name="Taylor H.L."/>
            <person name="Tomo T."/>
            <person name="Tsuchiya T."/>
            <person name="Wang Z.T."/>
            <person name="Raymond J."/>
            <person name="Mimuro M."/>
            <person name="Blankenship R.E."/>
            <person name="Touchman J.W."/>
        </authorList>
    </citation>
    <scope>NUCLEOTIDE SEQUENCE [LARGE SCALE GENOMIC DNA]</scope>
    <source>
        <strain evidence="2">MBIC 11017</strain>
    </source>
</reference>
<dbReference type="AlphaFoldDB" id="B0C703"/>
<dbReference type="EMBL" id="CP000828">
    <property type="protein sequence ID" value="ABW28842.1"/>
    <property type="molecule type" value="Genomic_DNA"/>
</dbReference>
<dbReference type="Proteomes" id="UP000000268">
    <property type="component" value="Chromosome"/>
</dbReference>
<evidence type="ECO:0000313" key="1">
    <source>
        <dbReference type="EMBL" id="ABW28842.1"/>
    </source>
</evidence>
<protein>
    <submittedName>
        <fullName evidence="1">Uncharacterized protein</fullName>
    </submittedName>
</protein>
<name>B0C703_ACAM1</name>
<accession>B0C703</accession>
<evidence type="ECO:0000313" key="2">
    <source>
        <dbReference type="Proteomes" id="UP000000268"/>
    </source>
</evidence>
<dbReference type="STRING" id="329726.AM1_3857"/>
<gene>
    <name evidence="1" type="ordered locus">AM1_3857</name>
</gene>
<organism evidence="1 2">
    <name type="scientific">Acaryochloris marina (strain MBIC 11017)</name>
    <dbReference type="NCBI Taxonomy" id="329726"/>
    <lineage>
        <taxon>Bacteria</taxon>
        <taxon>Bacillati</taxon>
        <taxon>Cyanobacteriota</taxon>
        <taxon>Cyanophyceae</taxon>
        <taxon>Acaryochloridales</taxon>
        <taxon>Acaryochloridaceae</taxon>
        <taxon>Acaryochloris</taxon>
    </lineage>
</organism>
<sequence length="39" mass="4280">MNPSPCLDKQWVDDVHCNGIVETFGEVHCLLQTPTGVVP</sequence>
<dbReference type="HOGENOM" id="CLU_3302988_0_0_3"/>
<keyword evidence="2" id="KW-1185">Reference proteome</keyword>
<proteinExistence type="predicted"/>